<evidence type="ECO:0000313" key="2">
    <source>
        <dbReference type="Proteomes" id="UP001372338"/>
    </source>
</evidence>
<gene>
    <name evidence="1" type="ORF">RIF29_38941</name>
</gene>
<organism evidence="1 2">
    <name type="scientific">Crotalaria pallida</name>
    <name type="common">Smooth rattlebox</name>
    <name type="synonym">Crotalaria striata</name>
    <dbReference type="NCBI Taxonomy" id="3830"/>
    <lineage>
        <taxon>Eukaryota</taxon>
        <taxon>Viridiplantae</taxon>
        <taxon>Streptophyta</taxon>
        <taxon>Embryophyta</taxon>
        <taxon>Tracheophyta</taxon>
        <taxon>Spermatophyta</taxon>
        <taxon>Magnoliopsida</taxon>
        <taxon>eudicotyledons</taxon>
        <taxon>Gunneridae</taxon>
        <taxon>Pentapetalae</taxon>
        <taxon>rosids</taxon>
        <taxon>fabids</taxon>
        <taxon>Fabales</taxon>
        <taxon>Fabaceae</taxon>
        <taxon>Papilionoideae</taxon>
        <taxon>50 kb inversion clade</taxon>
        <taxon>genistoids sensu lato</taxon>
        <taxon>core genistoids</taxon>
        <taxon>Crotalarieae</taxon>
        <taxon>Crotalaria</taxon>
    </lineage>
</organism>
<dbReference type="Proteomes" id="UP001372338">
    <property type="component" value="Unassembled WGS sequence"/>
</dbReference>
<evidence type="ECO:0000313" key="1">
    <source>
        <dbReference type="EMBL" id="KAK7244123.1"/>
    </source>
</evidence>
<comment type="caution">
    <text evidence="1">The sequence shown here is derived from an EMBL/GenBank/DDBJ whole genome shotgun (WGS) entry which is preliminary data.</text>
</comment>
<keyword evidence="2" id="KW-1185">Reference proteome</keyword>
<name>A0AAN9E0B0_CROPI</name>
<protein>
    <submittedName>
        <fullName evidence="1">Uncharacterized protein</fullName>
    </submittedName>
</protein>
<dbReference type="EMBL" id="JAYWIO010000008">
    <property type="protein sequence ID" value="KAK7244123.1"/>
    <property type="molecule type" value="Genomic_DNA"/>
</dbReference>
<dbReference type="AlphaFoldDB" id="A0AAN9E0B0"/>
<reference evidence="1 2" key="1">
    <citation type="submission" date="2024-01" db="EMBL/GenBank/DDBJ databases">
        <title>The genomes of 5 underutilized Papilionoideae crops provide insights into root nodulation and disease resistanc.</title>
        <authorList>
            <person name="Yuan L."/>
        </authorList>
    </citation>
    <scope>NUCLEOTIDE SEQUENCE [LARGE SCALE GENOMIC DNA]</scope>
    <source>
        <strain evidence="1">ZHUSHIDOU_FW_LH</strain>
        <tissue evidence="1">Leaf</tissue>
    </source>
</reference>
<accession>A0AAN9E0B0</accession>
<sequence>MPDHHQKSHWSEENEELEYEFVPMDNPISLEFDFISDALNNIKEGEGIGGEVEEAETEIKCEGKNKSEGAGKIEVEGLERNALDESVKVEAKGEDEGFETNALDGTICVTLSNPHMLDCCLRYESLCFPIFQVCCPYHFILSSYHL</sequence>
<proteinExistence type="predicted"/>